<keyword evidence="1" id="KW-1133">Transmembrane helix</keyword>
<dbReference type="SUPFAM" id="SSF53474">
    <property type="entry name" value="alpha/beta-Hydrolases"/>
    <property type="match status" value="1"/>
</dbReference>
<keyword evidence="4" id="KW-1185">Reference proteome</keyword>
<protein>
    <recommendedName>
        <fullName evidence="2">Alpha/beta hydrolase fold-3 domain-containing protein</fullName>
    </recommendedName>
</protein>
<evidence type="ECO:0000256" key="1">
    <source>
        <dbReference type="SAM" id="Phobius"/>
    </source>
</evidence>
<dbReference type="AlphaFoldDB" id="A0AAD9MG31"/>
<sequence length="220" mass="24439">MASSAYSAKPKLSVGELLEFVVRVVPLLSTQLTISVIRATILCFRRRLPLKYYIWCAFVRTLFWGLNGRQLQFAIPTVLDSYKGYIKAKRAEASRSKDAVAASYLREDVEHLEQGAALAWVGDRNKAQKFVLFLHGGGFVIPCQPGHLEWCYQVYVAGGAGVDTAVAVLFYTLAPAARYPGPLRQAAEAHDWILLESTFHDVGENTLPMRECFGRVVGRG</sequence>
<keyword evidence="1" id="KW-0812">Transmembrane</keyword>
<feature type="transmembrane region" description="Helical" evidence="1">
    <location>
        <begin position="20"/>
        <end position="44"/>
    </location>
</feature>
<reference evidence="3" key="1">
    <citation type="journal article" date="2023" name="Mol. Plant Microbe Interact.">
        <title>Elucidating the Obligate Nature and Biological Capacity of an Invasive Fungal Corn Pathogen.</title>
        <authorList>
            <person name="MacCready J.S."/>
            <person name="Roggenkamp E.M."/>
            <person name="Gdanetz K."/>
            <person name="Chilvers M.I."/>
        </authorList>
    </citation>
    <scope>NUCLEOTIDE SEQUENCE</scope>
    <source>
        <strain evidence="3">PM02</strain>
    </source>
</reference>
<evidence type="ECO:0000259" key="2">
    <source>
        <dbReference type="Pfam" id="PF07859"/>
    </source>
</evidence>
<keyword evidence="1" id="KW-0472">Membrane</keyword>
<feature type="domain" description="Alpha/beta hydrolase fold-3" evidence="2">
    <location>
        <begin position="131"/>
        <end position="196"/>
    </location>
</feature>
<dbReference type="EMBL" id="JAQQPM010000005">
    <property type="protein sequence ID" value="KAK2071551.1"/>
    <property type="molecule type" value="Genomic_DNA"/>
</dbReference>
<evidence type="ECO:0000313" key="4">
    <source>
        <dbReference type="Proteomes" id="UP001217918"/>
    </source>
</evidence>
<evidence type="ECO:0000313" key="3">
    <source>
        <dbReference type="EMBL" id="KAK2071551.1"/>
    </source>
</evidence>
<comment type="caution">
    <text evidence="3">The sequence shown here is derived from an EMBL/GenBank/DDBJ whole genome shotgun (WGS) entry which is preliminary data.</text>
</comment>
<accession>A0AAD9MG31</accession>
<name>A0AAD9MG31_9PEZI</name>
<organism evidence="3 4">
    <name type="scientific">Phyllachora maydis</name>
    <dbReference type="NCBI Taxonomy" id="1825666"/>
    <lineage>
        <taxon>Eukaryota</taxon>
        <taxon>Fungi</taxon>
        <taxon>Dikarya</taxon>
        <taxon>Ascomycota</taxon>
        <taxon>Pezizomycotina</taxon>
        <taxon>Sordariomycetes</taxon>
        <taxon>Sordariomycetidae</taxon>
        <taxon>Phyllachorales</taxon>
        <taxon>Phyllachoraceae</taxon>
        <taxon>Phyllachora</taxon>
    </lineage>
</organism>
<proteinExistence type="predicted"/>
<gene>
    <name evidence="3" type="ORF">P8C59_005965</name>
</gene>
<dbReference type="GO" id="GO:0016787">
    <property type="term" value="F:hydrolase activity"/>
    <property type="evidence" value="ECO:0007669"/>
    <property type="project" value="InterPro"/>
</dbReference>
<dbReference type="Gene3D" id="3.40.50.1820">
    <property type="entry name" value="alpha/beta hydrolase"/>
    <property type="match status" value="1"/>
</dbReference>
<dbReference type="InterPro" id="IPR013094">
    <property type="entry name" value="AB_hydrolase_3"/>
</dbReference>
<dbReference type="Proteomes" id="UP001217918">
    <property type="component" value="Unassembled WGS sequence"/>
</dbReference>
<dbReference type="InterPro" id="IPR029058">
    <property type="entry name" value="AB_hydrolase_fold"/>
</dbReference>
<dbReference type="Pfam" id="PF07859">
    <property type="entry name" value="Abhydrolase_3"/>
    <property type="match status" value="1"/>
</dbReference>